<keyword evidence="3" id="KW-1185">Reference proteome</keyword>
<name>A0A086MT30_9ACTN</name>
<evidence type="ECO:0000313" key="2">
    <source>
        <dbReference type="EMBL" id="KFG72048.1"/>
    </source>
</evidence>
<dbReference type="SUPFAM" id="SSF51735">
    <property type="entry name" value="NAD(P)-binding Rossmann-fold domains"/>
    <property type="match status" value="1"/>
</dbReference>
<dbReference type="AlphaFoldDB" id="A0A086MT30"/>
<protein>
    <submittedName>
        <fullName evidence="2">Uncharacterized protein</fullName>
    </submittedName>
</protein>
<dbReference type="Gene3D" id="3.40.50.720">
    <property type="entry name" value="NAD(P)-binding Rossmann-like Domain"/>
    <property type="match status" value="1"/>
</dbReference>
<reference evidence="2 3" key="1">
    <citation type="submission" date="2014-05" db="EMBL/GenBank/DDBJ databases">
        <title>Complete genome sequence of the Streptomyces mutabilis TRM45540.</title>
        <authorList>
            <person name="Luo X."/>
            <person name="Zhang L."/>
        </authorList>
    </citation>
    <scope>NUCLEOTIDE SEQUENCE [LARGE SCALE GENOMIC DNA]</scope>
    <source>
        <strain evidence="2 3">TRM45540</strain>
    </source>
</reference>
<dbReference type="Proteomes" id="UP000029095">
    <property type="component" value="Unassembled WGS sequence"/>
</dbReference>
<sequence length="105" mass="10862">MGVDRLVAALTGLTVDVGALRAGVGRGGALVDTDTADDQSVIGPHVTSTVRLAEPILLARGEGRLLITSSVAATMPGSFQSVHNASAQWTRDGPRRSRGRRTTPS</sequence>
<accession>A0A086MT30</accession>
<feature type="compositionally biased region" description="Polar residues" evidence="1">
    <location>
        <begin position="79"/>
        <end position="89"/>
    </location>
</feature>
<organism evidence="2 3">
    <name type="scientific">Streptomyces mutabilis</name>
    <dbReference type="NCBI Taxonomy" id="67332"/>
    <lineage>
        <taxon>Bacteria</taxon>
        <taxon>Bacillati</taxon>
        <taxon>Actinomycetota</taxon>
        <taxon>Actinomycetes</taxon>
        <taxon>Kitasatosporales</taxon>
        <taxon>Streptomycetaceae</taxon>
        <taxon>Streptomyces</taxon>
    </lineage>
</organism>
<evidence type="ECO:0000256" key="1">
    <source>
        <dbReference type="SAM" id="MobiDB-lite"/>
    </source>
</evidence>
<gene>
    <name evidence="2" type="ORF">FM21_31320</name>
</gene>
<dbReference type="InterPro" id="IPR036291">
    <property type="entry name" value="NAD(P)-bd_dom_sf"/>
</dbReference>
<dbReference type="HOGENOM" id="CLU_2235086_0_0_11"/>
<feature type="region of interest" description="Disordered" evidence="1">
    <location>
        <begin position="79"/>
        <end position="105"/>
    </location>
</feature>
<comment type="caution">
    <text evidence="2">The sequence shown here is derived from an EMBL/GenBank/DDBJ whole genome shotgun (WGS) entry which is preliminary data.</text>
</comment>
<feature type="compositionally biased region" description="Basic residues" evidence="1">
    <location>
        <begin position="96"/>
        <end position="105"/>
    </location>
</feature>
<dbReference type="STRING" id="1915400.FM21_31320"/>
<proteinExistence type="predicted"/>
<dbReference type="EMBL" id="JNFQ01000004">
    <property type="protein sequence ID" value="KFG72048.1"/>
    <property type="molecule type" value="Genomic_DNA"/>
</dbReference>
<evidence type="ECO:0000313" key="3">
    <source>
        <dbReference type="Proteomes" id="UP000029095"/>
    </source>
</evidence>